<accession>A0ABU0RW73</accession>
<dbReference type="Gene3D" id="3.30.70.2650">
    <property type="match status" value="1"/>
</dbReference>
<protein>
    <submittedName>
        <fullName evidence="5">Phenylacetic acid degradation operon negative regulatory protein</fullName>
    </submittedName>
</protein>
<dbReference type="SUPFAM" id="SSF46785">
    <property type="entry name" value="Winged helix' DNA-binding domain"/>
    <property type="match status" value="1"/>
</dbReference>
<comment type="caution">
    <text evidence="5">The sequence shown here is derived from an EMBL/GenBank/DDBJ whole genome shotgun (WGS) entry which is preliminary data.</text>
</comment>
<dbReference type="InterPro" id="IPR048846">
    <property type="entry name" value="PaaX-like_central"/>
</dbReference>
<feature type="compositionally biased region" description="Pro residues" evidence="1">
    <location>
        <begin position="1"/>
        <end position="10"/>
    </location>
</feature>
<dbReference type="EMBL" id="JAUSZS010000008">
    <property type="protein sequence ID" value="MDQ0936211.1"/>
    <property type="molecule type" value="Genomic_DNA"/>
</dbReference>
<dbReference type="Proteomes" id="UP001223072">
    <property type="component" value="Unassembled WGS sequence"/>
</dbReference>
<evidence type="ECO:0000313" key="6">
    <source>
        <dbReference type="Proteomes" id="UP001223072"/>
    </source>
</evidence>
<feature type="compositionally biased region" description="Basic and acidic residues" evidence="1">
    <location>
        <begin position="19"/>
        <end position="30"/>
    </location>
</feature>
<dbReference type="Gene3D" id="1.10.10.10">
    <property type="entry name" value="Winged helix-like DNA-binding domain superfamily/Winged helix DNA-binding domain"/>
    <property type="match status" value="1"/>
</dbReference>
<dbReference type="InterPro" id="IPR012906">
    <property type="entry name" value="PaaX-like_N"/>
</dbReference>
<evidence type="ECO:0000259" key="3">
    <source>
        <dbReference type="Pfam" id="PF08223"/>
    </source>
</evidence>
<organism evidence="5 6">
    <name type="scientific">Streptomyces turgidiscabies</name>
    <dbReference type="NCBI Taxonomy" id="85558"/>
    <lineage>
        <taxon>Bacteria</taxon>
        <taxon>Bacillati</taxon>
        <taxon>Actinomycetota</taxon>
        <taxon>Actinomycetes</taxon>
        <taxon>Kitasatosporales</taxon>
        <taxon>Streptomycetaceae</taxon>
        <taxon>Streptomyces</taxon>
    </lineage>
</organism>
<dbReference type="PANTHER" id="PTHR30319">
    <property type="entry name" value="PHENYLACETIC ACID REGULATOR-RELATED TRANSCRIPTIONAL REPRESSOR"/>
    <property type="match status" value="1"/>
</dbReference>
<dbReference type="InterPro" id="IPR011965">
    <property type="entry name" value="PaaX_trns_reg"/>
</dbReference>
<dbReference type="PIRSF" id="PIRSF020623">
    <property type="entry name" value="PaaX"/>
    <property type="match status" value="1"/>
</dbReference>
<feature type="region of interest" description="Disordered" evidence="1">
    <location>
        <begin position="1"/>
        <end position="35"/>
    </location>
</feature>
<feature type="domain" description="Transcriptional repressor PaaX-like C-terminal" evidence="3">
    <location>
        <begin position="211"/>
        <end position="292"/>
    </location>
</feature>
<dbReference type="InterPro" id="IPR036390">
    <property type="entry name" value="WH_DNA-bd_sf"/>
</dbReference>
<dbReference type="PANTHER" id="PTHR30319:SF1">
    <property type="entry name" value="TRANSCRIPTIONAL REPRESSOR PAAX"/>
    <property type="match status" value="1"/>
</dbReference>
<feature type="domain" description="Transcriptional repressor PaaX-like N-terminal" evidence="2">
    <location>
        <begin position="39"/>
        <end position="108"/>
    </location>
</feature>
<dbReference type="Pfam" id="PF08223">
    <property type="entry name" value="PaaX_C"/>
    <property type="match status" value="1"/>
</dbReference>
<dbReference type="Pfam" id="PF20803">
    <property type="entry name" value="PaaX_M"/>
    <property type="match status" value="1"/>
</dbReference>
<dbReference type="Pfam" id="PF07848">
    <property type="entry name" value="PaaX"/>
    <property type="match status" value="1"/>
</dbReference>
<name>A0ABU0RW73_9ACTN</name>
<reference evidence="5 6" key="1">
    <citation type="submission" date="2023-07" db="EMBL/GenBank/DDBJ databases">
        <title>Comparative genomics of wheat-associated soil bacteria to identify genetic determinants of phenazine resistance.</title>
        <authorList>
            <person name="Mouncey N."/>
        </authorList>
    </citation>
    <scope>NUCLEOTIDE SEQUENCE [LARGE SCALE GENOMIC DNA]</scope>
    <source>
        <strain evidence="5 6">W2I16</strain>
    </source>
</reference>
<keyword evidence="6" id="KW-1185">Reference proteome</keyword>
<dbReference type="Gene3D" id="1.20.58.1460">
    <property type="match status" value="1"/>
</dbReference>
<dbReference type="InterPro" id="IPR013225">
    <property type="entry name" value="PaaX_C"/>
</dbReference>
<evidence type="ECO:0000259" key="4">
    <source>
        <dbReference type="Pfam" id="PF20803"/>
    </source>
</evidence>
<evidence type="ECO:0000259" key="2">
    <source>
        <dbReference type="Pfam" id="PF07848"/>
    </source>
</evidence>
<gene>
    <name evidence="5" type="ORF">QFZ49_006186</name>
</gene>
<dbReference type="InterPro" id="IPR036388">
    <property type="entry name" value="WH-like_DNA-bd_sf"/>
</dbReference>
<feature type="domain" description="Transcriptional repressor PaaX-like central Cas2-like" evidence="4">
    <location>
        <begin position="128"/>
        <end position="200"/>
    </location>
</feature>
<sequence>MTSPVPPDAGSPPGGRTLSDVHDENPRAAEETSAAPQLRPQSLLFAFFGSYVLEEGLEHVYSGSIIEVLARAGVGEHAVRSTLTRMVNRGLLRRQRQGRRMHFGLTAQTEQILWDGKRRLWQTSAVNDDWNGTWTLLGFSLPESWQRQRHDLRSRLTWSGFGALYSGLWIAPGDVDASSLVSELGLAAHVKIFHATADDATDIGLMIRDTWDLGGVGARYADFDKRWSAWSGTDSGDPLGIRLRVISEWLDTIRADPRLPARHLPPDWPARAAHETFHRVARQTEAPAHRMVTDLLSTQT</sequence>
<proteinExistence type="predicted"/>
<evidence type="ECO:0000313" key="5">
    <source>
        <dbReference type="EMBL" id="MDQ0936211.1"/>
    </source>
</evidence>
<evidence type="ECO:0000256" key="1">
    <source>
        <dbReference type="SAM" id="MobiDB-lite"/>
    </source>
</evidence>